<name>A0AAN7XC10_ELEMC</name>
<organism evidence="1 2">
    <name type="scientific">Eleginops maclovinus</name>
    <name type="common">Patagonian blennie</name>
    <name type="synonym">Eleginus maclovinus</name>
    <dbReference type="NCBI Taxonomy" id="56733"/>
    <lineage>
        <taxon>Eukaryota</taxon>
        <taxon>Metazoa</taxon>
        <taxon>Chordata</taxon>
        <taxon>Craniata</taxon>
        <taxon>Vertebrata</taxon>
        <taxon>Euteleostomi</taxon>
        <taxon>Actinopterygii</taxon>
        <taxon>Neopterygii</taxon>
        <taxon>Teleostei</taxon>
        <taxon>Neoteleostei</taxon>
        <taxon>Acanthomorphata</taxon>
        <taxon>Eupercaria</taxon>
        <taxon>Perciformes</taxon>
        <taxon>Notothenioidei</taxon>
        <taxon>Eleginopidae</taxon>
        <taxon>Eleginops</taxon>
    </lineage>
</organism>
<accession>A0AAN7XC10</accession>
<reference evidence="1 2" key="1">
    <citation type="journal article" date="2023" name="Genes (Basel)">
        <title>Chromosome-Level Genome Assembly and Circadian Gene Repertoire of the Patagonia Blennie Eleginops maclovinus-The Closest Ancestral Proxy of Antarctic Cryonotothenioids.</title>
        <authorList>
            <person name="Cheng C.C."/>
            <person name="Rivera-Colon A.G."/>
            <person name="Minhas B.F."/>
            <person name="Wilson L."/>
            <person name="Rayamajhi N."/>
            <person name="Vargas-Chacoff L."/>
            <person name="Catchen J.M."/>
        </authorList>
    </citation>
    <scope>NUCLEOTIDE SEQUENCE [LARGE SCALE GENOMIC DNA]</scope>
    <source>
        <strain evidence="1">JMC-PN-2008</strain>
    </source>
</reference>
<keyword evidence="2" id="KW-1185">Reference proteome</keyword>
<protein>
    <submittedName>
        <fullName evidence="1">Uncharacterized protein</fullName>
    </submittedName>
</protein>
<dbReference type="AlphaFoldDB" id="A0AAN7XC10"/>
<comment type="caution">
    <text evidence="1">The sequence shown here is derived from an EMBL/GenBank/DDBJ whole genome shotgun (WGS) entry which is preliminary data.</text>
</comment>
<evidence type="ECO:0000313" key="2">
    <source>
        <dbReference type="Proteomes" id="UP001346869"/>
    </source>
</evidence>
<gene>
    <name evidence="1" type="ORF">PBY51_022917</name>
</gene>
<dbReference type="Proteomes" id="UP001346869">
    <property type="component" value="Unassembled WGS sequence"/>
</dbReference>
<proteinExistence type="predicted"/>
<sequence length="66" mass="6810">MGVNPALLSSPQSVVTWHKKVGKGEGGGGTYPVRAATGCPTNQKMRKEVHPCCLFAFGPAICPPGS</sequence>
<dbReference type="EMBL" id="JAUZQC010000013">
    <property type="protein sequence ID" value="KAK5861526.1"/>
    <property type="molecule type" value="Genomic_DNA"/>
</dbReference>
<evidence type="ECO:0000313" key="1">
    <source>
        <dbReference type="EMBL" id="KAK5861526.1"/>
    </source>
</evidence>
<reference evidence="1 2" key="2">
    <citation type="journal article" date="2023" name="Mol. Biol. Evol.">
        <title>Genomics of Secondarily Temperate Adaptation in the Only Non-Antarctic Icefish.</title>
        <authorList>
            <person name="Rivera-Colon A.G."/>
            <person name="Rayamajhi N."/>
            <person name="Minhas B.F."/>
            <person name="Madrigal G."/>
            <person name="Bilyk K.T."/>
            <person name="Yoon V."/>
            <person name="Hune M."/>
            <person name="Gregory S."/>
            <person name="Cheng C.H.C."/>
            <person name="Catchen J.M."/>
        </authorList>
    </citation>
    <scope>NUCLEOTIDE SEQUENCE [LARGE SCALE GENOMIC DNA]</scope>
    <source>
        <strain evidence="1">JMC-PN-2008</strain>
    </source>
</reference>